<evidence type="ECO:0008006" key="6">
    <source>
        <dbReference type="Google" id="ProtNLM"/>
    </source>
</evidence>
<evidence type="ECO:0000256" key="2">
    <source>
        <dbReference type="ARBA" id="ARBA00022748"/>
    </source>
</evidence>
<dbReference type="Proteomes" id="UP000244912">
    <property type="component" value="Unassembled WGS sequence"/>
</dbReference>
<dbReference type="PROSITE" id="PS50005">
    <property type="entry name" value="TPR"/>
    <property type="match status" value="1"/>
</dbReference>
<comment type="subcellular location">
    <subcellularLocation>
        <location evidence="1">Cell envelope</location>
    </subcellularLocation>
</comment>
<gene>
    <name evidence="4" type="ORF">PAA8504_00335</name>
</gene>
<dbReference type="Pfam" id="PF13181">
    <property type="entry name" value="TPR_8"/>
    <property type="match status" value="1"/>
</dbReference>
<accession>A0A2R8BQY2</accession>
<dbReference type="GO" id="GO:0005886">
    <property type="term" value="C:plasma membrane"/>
    <property type="evidence" value="ECO:0007669"/>
    <property type="project" value="TreeGrafter"/>
</dbReference>
<name>A0A2R8BQY2_9RHOB</name>
<dbReference type="PANTHER" id="PTHR47870:SF1">
    <property type="entry name" value="CYTOCHROME C-TYPE BIOGENESIS PROTEIN CCMH"/>
    <property type="match status" value="1"/>
</dbReference>
<dbReference type="PANTHER" id="PTHR47870">
    <property type="entry name" value="CYTOCHROME C-TYPE BIOGENESIS PROTEIN CCMH"/>
    <property type="match status" value="1"/>
</dbReference>
<dbReference type="InterPro" id="IPR051263">
    <property type="entry name" value="C-type_cytochrome_biogenesis"/>
</dbReference>
<dbReference type="Pfam" id="PF13432">
    <property type="entry name" value="TPR_16"/>
    <property type="match status" value="2"/>
</dbReference>
<evidence type="ECO:0000313" key="5">
    <source>
        <dbReference type="Proteomes" id="UP000244912"/>
    </source>
</evidence>
<dbReference type="GO" id="GO:0017004">
    <property type="term" value="P:cytochrome complex assembly"/>
    <property type="evidence" value="ECO:0007669"/>
    <property type="project" value="UniProtKB-KW"/>
</dbReference>
<reference evidence="4 5" key="1">
    <citation type="submission" date="2018-03" db="EMBL/GenBank/DDBJ databases">
        <authorList>
            <person name="Keele B.F."/>
        </authorList>
    </citation>
    <scope>NUCLEOTIDE SEQUENCE [LARGE SCALE GENOMIC DNA]</scope>
    <source>
        <strain evidence="4 5">CECT 8504</strain>
    </source>
</reference>
<dbReference type="AlphaFoldDB" id="A0A2R8BQY2"/>
<evidence type="ECO:0000256" key="3">
    <source>
        <dbReference type="PROSITE-ProRule" id="PRU00339"/>
    </source>
</evidence>
<dbReference type="SMART" id="SM00028">
    <property type="entry name" value="TPR"/>
    <property type="match status" value="2"/>
</dbReference>
<keyword evidence="2" id="KW-0201">Cytochrome c-type biogenesis</keyword>
<organism evidence="4 5">
    <name type="scientific">Palleronia abyssalis</name>
    <dbReference type="NCBI Taxonomy" id="1501240"/>
    <lineage>
        <taxon>Bacteria</taxon>
        <taxon>Pseudomonadati</taxon>
        <taxon>Pseudomonadota</taxon>
        <taxon>Alphaproteobacteria</taxon>
        <taxon>Rhodobacterales</taxon>
        <taxon>Roseobacteraceae</taxon>
        <taxon>Palleronia</taxon>
    </lineage>
</organism>
<dbReference type="GO" id="GO:0030313">
    <property type="term" value="C:cell envelope"/>
    <property type="evidence" value="ECO:0007669"/>
    <property type="project" value="UniProtKB-SubCell"/>
</dbReference>
<dbReference type="InterPro" id="IPR017560">
    <property type="entry name" value="Cyt_c_biogenesis_CcmI"/>
</dbReference>
<dbReference type="RefSeq" id="WP_108892414.1">
    <property type="nucleotide sequence ID" value="NZ_ONZF01000001.1"/>
</dbReference>
<dbReference type="NCBIfam" id="TIGR03142">
    <property type="entry name" value="cytochro_ccmI"/>
    <property type="match status" value="1"/>
</dbReference>
<sequence length="379" mass="40620">MIWVFLILLAILAGAAVAFPSLRGPSNDVSREKSAMAILTDQLAEVSRDRERELISDTEAQSAEVEIKRRMLALSRSPDRGPSTTGSGRAAVLAAAIAIPLFGAALYAVTGTPQVPSLTLADRVAERADAAEIAELSERLLERLESDPDGGPTEGWLLLAGVYSRLGQPDQAAQAYVRVLDRPDATSATFSLYAEALIGAEGGIVTPAAETAIDRAAALDPSNPAATYYKTVALEQSGARQEARDLLLSRLNAANGFQPWMESFVVRANYLGDLVGAEPISLTDYAPLMRGPSQDDIAAVSELNEEDQGAFIRSMVDGLAARLEENPDDLDGWLRLGRAYDVLGELEESILAYESAQKLIENLSPDDPRRIVIREALGN</sequence>
<dbReference type="InterPro" id="IPR011990">
    <property type="entry name" value="TPR-like_helical_dom_sf"/>
</dbReference>
<protein>
    <recommendedName>
        <fullName evidence="6">Beta-barrel assembly-enhancing protease</fullName>
    </recommendedName>
</protein>
<keyword evidence="3" id="KW-0802">TPR repeat</keyword>
<feature type="repeat" description="TPR" evidence="3">
    <location>
        <begin position="330"/>
        <end position="363"/>
    </location>
</feature>
<dbReference type="Gene3D" id="1.25.40.10">
    <property type="entry name" value="Tetratricopeptide repeat domain"/>
    <property type="match status" value="2"/>
</dbReference>
<dbReference type="SUPFAM" id="SSF48452">
    <property type="entry name" value="TPR-like"/>
    <property type="match status" value="1"/>
</dbReference>
<dbReference type="OrthoDB" id="9815847at2"/>
<dbReference type="EMBL" id="ONZF01000001">
    <property type="protein sequence ID" value="SPJ22541.1"/>
    <property type="molecule type" value="Genomic_DNA"/>
</dbReference>
<dbReference type="InterPro" id="IPR019734">
    <property type="entry name" value="TPR_rpt"/>
</dbReference>
<proteinExistence type="predicted"/>
<evidence type="ECO:0000256" key="1">
    <source>
        <dbReference type="ARBA" id="ARBA00004196"/>
    </source>
</evidence>
<evidence type="ECO:0000313" key="4">
    <source>
        <dbReference type="EMBL" id="SPJ22541.1"/>
    </source>
</evidence>
<keyword evidence="5" id="KW-1185">Reference proteome</keyword>